<reference evidence="1 2" key="2">
    <citation type="journal article" date="2022" name="Mol. Ecol. Resour.">
        <title>The genomes of chicory, endive, great burdock and yacon provide insights into Asteraceae paleo-polyploidization history and plant inulin production.</title>
        <authorList>
            <person name="Fan W."/>
            <person name="Wang S."/>
            <person name="Wang H."/>
            <person name="Wang A."/>
            <person name="Jiang F."/>
            <person name="Liu H."/>
            <person name="Zhao H."/>
            <person name="Xu D."/>
            <person name="Zhang Y."/>
        </authorList>
    </citation>
    <scope>NUCLEOTIDE SEQUENCE [LARGE SCALE GENOMIC DNA]</scope>
    <source>
        <strain evidence="2">cv. Yunnan</strain>
        <tissue evidence="1">Leaves</tissue>
    </source>
</reference>
<protein>
    <submittedName>
        <fullName evidence="1">Uncharacterized protein</fullName>
    </submittedName>
</protein>
<comment type="caution">
    <text evidence="1">The sequence shown here is derived from an EMBL/GenBank/DDBJ whole genome shotgun (WGS) entry which is preliminary data.</text>
</comment>
<gene>
    <name evidence="1" type="ORF">L1987_37185</name>
</gene>
<name>A0ACB9HGX9_9ASTR</name>
<accession>A0ACB9HGX9</accession>
<reference evidence="2" key="1">
    <citation type="journal article" date="2022" name="Mol. Ecol. Resour.">
        <title>The genomes of chicory, endive, great burdock and yacon provide insights into Asteraceae palaeo-polyploidization history and plant inulin production.</title>
        <authorList>
            <person name="Fan W."/>
            <person name="Wang S."/>
            <person name="Wang H."/>
            <person name="Wang A."/>
            <person name="Jiang F."/>
            <person name="Liu H."/>
            <person name="Zhao H."/>
            <person name="Xu D."/>
            <person name="Zhang Y."/>
        </authorList>
    </citation>
    <scope>NUCLEOTIDE SEQUENCE [LARGE SCALE GENOMIC DNA]</scope>
    <source>
        <strain evidence="2">cv. Yunnan</strain>
    </source>
</reference>
<keyword evidence="2" id="KW-1185">Reference proteome</keyword>
<sequence length="81" mass="9285">MAGSDQINVCESKRVVPLNTWILMSNFKLAYNLLRRKDGTFNRHLAEFLDRKVPANVNPVDGVFSFDSVIDRSINLLARIY</sequence>
<dbReference type="EMBL" id="CM042029">
    <property type="protein sequence ID" value="KAI3794553.1"/>
    <property type="molecule type" value="Genomic_DNA"/>
</dbReference>
<evidence type="ECO:0000313" key="2">
    <source>
        <dbReference type="Proteomes" id="UP001056120"/>
    </source>
</evidence>
<proteinExistence type="predicted"/>
<organism evidence="1 2">
    <name type="scientific">Smallanthus sonchifolius</name>
    <dbReference type="NCBI Taxonomy" id="185202"/>
    <lineage>
        <taxon>Eukaryota</taxon>
        <taxon>Viridiplantae</taxon>
        <taxon>Streptophyta</taxon>
        <taxon>Embryophyta</taxon>
        <taxon>Tracheophyta</taxon>
        <taxon>Spermatophyta</taxon>
        <taxon>Magnoliopsida</taxon>
        <taxon>eudicotyledons</taxon>
        <taxon>Gunneridae</taxon>
        <taxon>Pentapetalae</taxon>
        <taxon>asterids</taxon>
        <taxon>campanulids</taxon>
        <taxon>Asterales</taxon>
        <taxon>Asteraceae</taxon>
        <taxon>Asteroideae</taxon>
        <taxon>Heliantheae alliance</taxon>
        <taxon>Millerieae</taxon>
        <taxon>Smallanthus</taxon>
    </lineage>
</organism>
<dbReference type="Proteomes" id="UP001056120">
    <property type="component" value="Linkage Group LG12"/>
</dbReference>
<evidence type="ECO:0000313" key="1">
    <source>
        <dbReference type="EMBL" id="KAI3794553.1"/>
    </source>
</evidence>